<dbReference type="AlphaFoldDB" id="V6LGM5"/>
<keyword evidence="3" id="KW-1185">Reference proteome</keyword>
<accession>V6LGM5</accession>
<organism evidence="1">
    <name type="scientific">Spironucleus salmonicida</name>
    <dbReference type="NCBI Taxonomy" id="348837"/>
    <lineage>
        <taxon>Eukaryota</taxon>
        <taxon>Metamonada</taxon>
        <taxon>Diplomonadida</taxon>
        <taxon>Hexamitidae</taxon>
        <taxon>Hexamitinae</taxon>
        <taxon>Spironucleus</taxon>
    </lineage>
</organism>
<proteinExistence type="predicted"/>
<sequence length="65" mass="7596">MNIKLTSQGGAEWVLLTLPEYQIVLLEDRRDDQNINIIDEKNVLINPEILAEIKQYLKQSTSNRR</sequence>
<evidence type="ECO:0000313" key="1">
    <source>
        <dbReference type="EMBL" id="EST43657.1"/>
    </source>
</evidence>
<dbReference type="EMBL" id="KI546135">
    <property type="protein sequence ID" value="EST43657.1"/>
    <property type="molecule type" value="Genomic_DNA"/>
</dbReference>
<gene>
    <name evidence="1" type="ORF">SS50377_16700</name>
    <name evidence="2" type="ORF">SS50377_20990</name>
</gene>
<dbReference type="EMBL" id="AUWU02000001">
    <property type="protein sequence ID" value="KAH0577636.1"/>
    <property type="molecule type" value="Genomic_DNA"/>
</dbReference>
<evidence type="ECO:0000313" key="2">
    <source>
        <dbReference type="EMBL" id="KAH0577636.1"/>
    </source>
</evidence>
<reference evidence="1 2" key="1">
    <citation type="journal article" date="2014" name="PLoS Genet.">
        <title>The Genome of Spironucleus salmonicida Highlights a Fish Pathogen Adapted to Fluctuating Environments.</title>
        <authorList>
            <person name="Xu F."/>
            <person name="Jerlstrom-Hultqvist J."/>
            <person name="Einarsson E."/>
            <person name="Astvaldsson A."/>
            <person name="Svard S.G."/>
            <person name="Andersson J.O."/>
        </authorList>
    </citation>
    <scope>NUCLEOTIDE SEQUENCE</scope>
    <source>
        <strain evidence="2">ATCC 50377</strain>
    </source>
</reference>
<evidence type="ECO:0000313" key="3">
    <source>
        <dbReference type="Proteomes" id="UP000018208"/>
    </source>
</evidence>
<name>V6LGM5_9EUKA</name>
<dbReference type="Proteomes" id="UP000018208">
    <property type="component" value="Unassembled WGS sequence"/>
</dbReference>
<dbReference type="VEuPathDB" id="GiardiaDB:SS50377_20990"/>
<reference evidence="2" key="2">
    <citation type="submission" date="2020-12" db="EMBL/GenBank/DDBJ databases">
        <title>New Spironucleus salmonicida genome in near-complete chromosomes.</title>
        <authorList>
            <person name="Xu F."/>
            <person name="Kurt Z."/>
            <person name="Jimenez-Gonzalez A."/>
            <person name="Astvaldsson A."/>
            <person name="Andersson J.O."/>
            <person name="Svard S.G."/>
        </authorList>
    </citation>
    <scope>NUCLEOTIDE SEQUENCE</scope>
    <source>
        <strain evidence="2">ATCC 50377</strain>
    </source>
</reference>
<protein>
    <submittedName>
        <fullName evidence="1">Uncharacterized protein</fullName>
    </submittedName>
</protein>